<comment type="subcellular location">
    <subcellularLocation>
        <location evidence="2 7">Golgi apparatus membrane</location>
        <topology evidence="2 7">Single-pass type II membrane protein</topology>
    </subcellularLocation>
</comment>
<evidence type="ECO:0000256" key="2">
    <source>
        <dbReference type="ARBA" id="ARBA00004323"/>
    </source>
</evidence>
<dbReference type="GO" id="GO:0030246">
    <property type="term" value="F:carbohydrate binding"/>
    <property type="evidence" value="ECO:0007669"/>
    <property type="project" value="UniProtKB-KW"/>
</dbReference>
<dbReference type="PANTHER" id="PTHR11675">
    <property type="entry name" value="N-ACETYLGALACTOSAMINYLTRANSFERASE"/>
    <property type="match status" value="1"/>
</dbReference>
<dbReference type="WBParaSite" id="Hba_19169">
    <property type="protein sequence ID" value="Hba_19169"/>
    <property type="gene ID" value="Hba_19169"/>
</dbReference>
<comment type="cofactor">
    <cofactor evidence="1 7">
        <name>Mn(2+)</name>
        <dbReference type="ChEBI" id="CHEBI:29035"/>
    </cofactor>
</comment>
<organism evidence="9 10">
    <name type="scientific">Heterorhabditis bacteriophora</name>
    <name type="common">Entomopathogenic nematode worm</name>
    <dbReference type="NCBI Taxonomy" id="37862"/>
    <lineage>
        <taxon>Eukaryota</taxon>
        <taxon>Metazoa</taxon>
        <taxon>Ecdysozoa</taxon>
        <taxon>Nematoda</taxon>
        <taxon>Chromadorea</taxon>
        <taxon>Rhabditida</taxon>
        <taxon>Rhabditina</taxon>
        <taxon>Rhabditomorpha</taxon>
        <taxon>Strongyloidea</taxon>
        <taxon>Heterorhabditidae</taxon>
        <taxon>Heterorhabditis</taxon>
    </lineage>
</organism>
<evidence type="ECO:0000313" key="10">
    <source>
        <dbReference type="WBParaSite" id="Hba_19169"/>
    </source>
</evidence>
<dbReference type="InterPro" id="IPR035992">
    <property type="entry name" value="Ricin_B-like_lectins"/>
</dbReference>
<protein>
    <recommendedName>
        <fullName evidence="7">Polypeptide N-acetylgalactosaminyltransferase</fullName>
        <ecNumber evidence="7">2.4.1.-</ecNumber>
    </recommendedName>
    <alternativeName>
        <fullName evidence="7">Protein-UDP acetylgalactosaminyltransferase</fullName>
    </alternativeName>
</protein>
<proteinExistence type="inferred from homology"/>
<dbReference type="GO" id="GO:0000139">
    <property type="term" value="C:Golgi membrane"/>
    <property type="evidence" value="ECO:0007669"/>
    <property type="project" value="UniProtKB-SubCell"/>
</dbReference>
<evidence type="ECO:0000256" key="7">
    <source>
        <dbReference type="RuleBase" id="RU361242"/>
    </source>
</evidence>
<dbReference type="AlphaFoldDB" id="A0A1I7XN58"/>
<dbReference type="Gene3D" id="2.80.10.50">
    <property type="match status" value="1"/>
</dbReference>
<keyword evidence="3 7" id="KW-0430">Lectin</keyword>
<dbReference type="Pfam" id="PF00652">
    <property type="entry name" value="Ricin_B_lectin"/>
    <property type="match status" value="1"/>
</dbReference>
<dbReference type="SMART" id="SM00458">
    <property type="entry name" value="RICIN"/>
    <property type="match status" value="1"/>
</dbReference>
<dbReference type="Gene3D" id="1.10.8.460">
    <property type="entry name" value="ppGaNTase-T1 linker domain-like"/>
    <property type="match status" value="1"/>
</dbReference>
<dbReference type="PROSITE" id="PS50231">
    <property type="entry name" value="RICIN_B_LECTIN"/>
    <property type="match status" value="1"/>
</dbReference>
<dbReference type="PANTHER" id="PTHR11675:SF119">
    <property type="entry name" value="POLYPEPTIDE N-ACETYLGALACTOSAMINYLTRANSFERASE 2"/>
    <property type="match status" value="1"/>
</dbReference>
<evidence type="ECO:0000259" key="8">
    <source>
        <dbReference type="SMART" id="SM00458"/>
    </source>
</evidence>
<dbReference type="GO" id="GO:0004653">
    <property type="term" value="F:polypeptide N-acetylgalactosaminyltransferase activity"/>
    <property type="evidence" value="ECO:0007669"/>
    <property type="project" value="TreeGrafter"/>
</dbReference>
<dbReference type="Gene3D" id="3.90.550.10">
    <property type="entry name" value="Spore Coat Polysaccharide Biosynthesis Protein SpsA, Chain A"/>
    <property type="match status" value="1"/>
</dbReference>
<keyword evidence="5 7" id="KW-1015">Disulfide bond</keyword>
<accession>A0A1I7XN58</accession>
<keyword evidence="7" id="KW-0328">Glycosyltransferase</keyword>
<dbReference type="InterPro" id="IPR001173">
    <property type="entry name" value="Glyco_trans_2-like"/>
</dbReference>
<name>A0A1I7XN58_HETBA</name>
<dbReference type="Pfam" id="PF00535">
    <property type="entry name" value="Glycos_transf_2"/>
    <property type="match status" value="1"/>
</dbReference>
<dbReference type="SUPFAM" id="SSF50370">
    <property type="entry name" value="Ricin B-like lectins"/>
    <property type="match status" value="1"/>
</dbReference>
<feature type="domain" description="Ricin B lectin" evidence="8">
    <location>
        <begin position="312"/>
        <end position="435"/>
    </location>
</feature>
<keyword evidence="9" id="KW-1185">Reference proteome</keyword>
<evidence type="ECO:0000256" key="6">
    <source>
        <dbReference type="ARBA" id="ARBA00023211"/>
    </source>
</evidence>
<sequence length="442" mass="50291">MWKLCRLRMLIALLLIGWVAGITYLMTTGFQDREITDNKLEISGFGGKVAQFEKLRQKLISTKKPLSHLKEIVVEPPTSQKLLVNTIIHPKPQPVVSWREFDKNKYLEKGLWREGEDKYAANKFNQAASDAEKVDREIQDSREHHCKTLAYNKSLMEPTTVIVTYHNEARSTLLRTVFSALLRSPSDLLKEIILVDDFSNDGLIRSRVKGASLATAPILTFLDSHVECNVGWLEPLLTRIHEVLIGISCLNGNFLLEDLRKTDMLILLIPSDNGSLCSISERLALRQKLQCKSFEWYLKEIYPELKVPEKDRGQLLHVRNGILCLDSLGRKAGEPPGVYQCHGTGGNQEWAYEQEAGYLRSTISKLCIAMEEERERATVLLKGCNELKSRFRLDMTSGWLTQDGRCLTIVARNEEWYLSSLPCDASNGYQRWIFEKAAGFGV</sequence>
<dbReference type="GO" id="GO:0006493">
    <property type="term" value="P:protein O-linked glycosylation"/>
    <property type="evidence" value="ECO:0007669"/>
    <property type="project" value="TreeGrafter"/>
</dbReference>
<keyword evidence="7" id="KW-0808">Transferase</keyword>
<evidence type="ECO:0000256" key="5">
    <source>
        <dbReference type="ARBA" id="ARBA00023157"/>
    </source>
</evidence>
<comment type="similarity">
    <text evidence="7">Belongs to the glycosyltransferase 2 family. GalNAc-T subfamily.</text>
</comment>
<evidence type="ECO:0000256" key="3">
    <source>
        <dbReference type="ARBA" id="ARBA00022734"/>
    </source>
</evidence>
<dbReference type="InterPro" id="IPR029044">
    <property type="entry name" value="Nucleotide-diphossugar_trans"/>
</dbReference>
<keyword evidence="6 7" id="KW-0464">Manganese</keyword>
<dbReference type="InterPro" id="IPR000772">
    <property type="entry name" value="Ricin_B_lectin"/>
</dbReference>
<dbReference type="CDD" id="cd23434">
    <property type="entry name" value="beta-trefoil_Ricin_GALNT2"/>
    <property type="match status" value="1"/>
</dbReference>
<evidence type="ECO:0000256" key="1">
    <source>
        <dbReference type="ARBA" id="ARBA00001936"/>
    </source>
</evidence>
<dbReference type="UniPathway" id="UPA00378"/>
<keyword evidence="4 7" id="KW-0333">Golgi apparatus</keyword>
<dbReference type="SUPFAM" id="SSF53448">
    <property type="entry name" value="Nucleotide-diphospho-sugar transferases"/>
    <property type="match status" value="1"/>
</dbReference>
<dbReference type="EC" id="2.4.1.-" evidence="7"/>
<evidence type="ECO:0000313" key="9">
    <source>
        <dbReference type="Proteomes" id="UP000095283"/>
    </source>
</evidence>
<evidence type="ECO:0000256" key="4">
    <source>
        <dbReference type="ARBA" id="ARBA00023034"/>
    </source>
</evidence>
<comment type="pathway">
    <text evidence="7">Protein modification; protein glycosylation.</text>
</comment>
<reference evidence="10" key="1">
    <citation type="submission" date="2016-11" db="UniProtKB">
        <authorList>
            <consortium name="WormBaseParasite"/>
        </authorList>
    </citation>
    <scope>IDENTIFICATION</scope>
</reference>
<dbReference type="Proteomes" id="UP000095283">
    <property type="component" value="Unplaced"/>
</dbReference>